<reference evidence="1 2" key="1">
    <citation type="submission" date="2020-08" db="EMBL/GenBank/DDBJ databases">
        <title>Genome sequence of Hymenobacter qilianensis JCM 19763T.</title>
        <authorList>
            <person name="Hyun D.-W."/>
            <person name="Bae J.-W."/>
        </authorList>
    </citation>
    <scope>NUCLEOTIDE SEQUENCE [LARGE SCALE GENOMIC DNA]</scope>
    <source>
        <strain evidence="1 2">JCM 19763</strain>
    </source>
</reference>
<evidence type="ECO:0000313" key="2">
    <source>
        <dbReference type="Proteomes" id="UP000516093"/>
    </source>
</evidence>
<gene>
    <name evidence="1" type="ORF">H9L05_15895</name>
</gene>
<accession>A0A7H0GT70</accession>
<proteinExistence type="predicted"/>
<dbReference type="Proteomes" id="UP000516093">
    <property type="component" value="Chromosome"/>
</dbReference>
<protein>
    <submittedName>
        <fullName evidence="1">Uncharacterized protein</fullName>
    </submittedName>
</protein>
<dbReference type="AlphaFoldDB" id="A0A7H0GT70"/>
<evidence type="ECO:0000313" key="1">
    <source>
        <dbReference type="EMBL" id="QNP51486.1"/>
    </source>
</evidence>
<dbReference type="RefSeq" id="WP_187731769.1">
    <property type="nucleotide sequence ID" value="NZ_CP060784.1"/>
</dbReference>
<dbReference type="EMBL" id="CP060784">
    <property type="protein sequence ID" value="QNP51486.1"/>
    <property type="molecule type" value="Genomic_DNA"/>
</dbReference>
<sequence>MTNNRSFPDHYLRPVLVVPLSSLPIAPAEFRANALHWAARFQYCAYYEPNDLPYPRGLFLGCWQ</sequence>
<keyword evidence="2" id="KW-1185">Reference proteome</keyword>
<organism evidence="1 2">
    <name type="scientific">Hymenobacter qilianensis</name>
    <dbReference type="NCBI Taxonomy" id="1385715"/>
    <lineage>
        <taxon>Bacteria</taxon>
        <taxon>Pseudomonadati</taxon>
        <taxon>Bacteroidota</taxon>
        <taxon>Cytophagia</taxon>
        <taxon>Cytophagales</taxon>
        <taxon>Hymenobacteraceae</taxon>
        <taxon>Hymenobacter</taxon>
    </lineage>
</organism>
<name>A0A7H0GT70_9BACT</name>
<dbReference type="KEGG" id="hqi:H9L05_15895"/>